<dbReference type="EMBL" id="CP071793">
    <property type="protein sequence ID" value="QTD53805.1"/>
    <property type="molecule type" value="Genomic_DNA"/>
</dbReference>
<dbReference type="Proteomes" id="UP000663929">
    <property type="component" value="Chromosome"/>
</dbReference>
<dbReference type="KEGG" id="scor:J3U87_15250"/>
<evidence type="ECO:0000313" key="3">
    <source>
        <dbReference type="Proteomes" id="UP000663929"/>
    </source>
</evidence>
<dbReference type="RefSeq" id="WP_237383905.1">
    <property type="nucleotide sequence ID" value="NZ_CP071793.1"/>
</dbReference>
<dbReference type="Gene3D" id="3.10.450.50">
    <property type="match status" value="1"/>
</dbReference>
<reference evidence="2" key="1">
    <citation type="submission" date="2021-03" db="EMBL/GenBank/DDBJ databases">
        <title>Acanthopleuribacteraceae sp. M133.</title>
        <authorList>
            <person name="Wang G."/>
        </authorList>
    </citation>
    <scope>NUCLEOTIDE SEQUENCE</scope>
    <source>
        <strain evidence="2">M133</strain>
    </source>
</reference>
<protein>
    <submittedName>
        <fullName evidence="2">Nuclear transport factor 2 family protein</fullName>
    </submittedName>
</protein>
<evidence type="ECO:0000259" key="1">
    <source>
        <dbReference type="Pfam" id="PF12680"/>
    </source>
</evidence>
<evidence type="ECO:0000313" key="2">
    <source>
        <dbReference type="EMBL" id="QTD53805.1"/>
    </source>
</evidence>
<proteinExistence type="predicted"/>
<organism evidence="2 3">
    <name type="scientific">Sulfidibacter corallicola</name>
    <dbReference type="NCBI Taxonomy" id="2818388"/>
    <lineage>
        <taxon>Bacteria</taxon>
        <taxon>Pseudomonadati</taxon>
        <taxon>Acidobacteriota</taxon>
        <taxon>Holophagae</taxon>
        <taxon>Acanthopleuribacterales</taxon>
        <taxon>Acanthopleuribacteraceae</taxon>
        <taxon>Sulfidibacter</taxon>
    </lineage>
</organism>
<sequence length="116" mass="12904">MIEAPRPIETFYEALVEQNGEKLRTVLTDDFTFQSPMSRFDTPEGFVSMVVQFGGTVETPLAIVDGDRVACTFVYRMTSPGNADIPMCDIFELRDGRIKSVVNYANPADFPNPEAS</sequence>
<name>A0A8A4U4Y3_SULCO</name>
<dbReference type="AlphaFoldDB" id="A0A8A4U4Y3"/>
<dbReference type="InterPro" id="IPR032710">
    <property type="entry name" value="NTF2-like_dom_sf"/>
</dbReference>
<keyword evidence="3" id="KW-1185">Reference proteome</keyword>
<accession>A0A8A4U4Y3</accession>
<dbReference type="InterPro" id="IPR037401">
    <property type="entry name" value="SnoaL-like"/>
</dbReference>
<dbReference type="SUPFAM" id="SSF54427">
    <property type="entry name" value="NTF2-like"/>
    <property type="match status" value="1"/>
</dbReference>
<feature type="domain" description="SnoaL-like" evidence="1">
    <location>
        <begin position="8"/>
        <end position="100"/>
    </location>
</feature>
<dbReference type="Pfam" id="PF12680">
    <property type="entry name" value="SnoaL_2"/>
    <property type="match status" value="1"/>
</dbReference>
<gene>
    <name evidence="2" type="ORF">J3U87_15250</name>
</gene>